<name>A0A1H3HVH3_9BACI</name>
<accession>A0A1H3HVH3</accession>
<keyword evidence="1" id="KW-0812">Transmembrane</keyword>
<dbReference type="SUPFAM" id="SSF103473">
    <property type="entry name" value="MFS general substrate transporter"/>
    <property type="match status" value="1"/>
</dbReference>
<keyword evidence="1" id="KW-1133">Transmembrane helix</keyword>
<organism evidence="2 3">
    <name type="scientific">Evansella caseinilytica</name>
    <dbReference type="NCBI Taxonomy" id="1503961"/>
    <lineage>
        <taxon>Bacteria</taxon>
        <taxon>Bacillati</taxon>
        <taxon>Bacillota</taxon>
        <taxon>Bacilli</taxon>
        <taxon>Bacillales</taxon>
        <taxon>Bacillaceae</taxon>
        <taxon>Evansella</taxon>
    </lineage>
</organism>
<dbReference type="STRING" id="1503961.SAMN05421736_101628"/>
<keyword evidence="1" id="KW-0472">Membrane</keyword>
<protein>
    <submittedName>
        <fullName evidence="2">Uncharacterized protein</fullName>
    </submittedName>
</protein>
<reference evidence="3" key="1">
    <citation type="submission" date="2016-10" db="EMBL/GenBank/DDBJ databases">
        <authorList>
            <person name="Varghese N."/>
            <person name="Submissions S."/>
        </authorList>
    </citation>
    <scope>NUCLEOTIDE SEQUENCE [LARGE SCALE GENOMIC DNA]</scope>
    <source>
        <strain evidence="3">SP</strain>
    </source>
</reference>
<dbReference type="AlphaFoldDB" id="A0A1H3HVH3"/>
<dbReference type="InterPro" id="IPR036259">
    <property type="entry name" value="MFS_trans_sf"/>
</dbReference>
<gene>
    <name evidence="2" type="ORF">SAMN05421736_101628</name>
</gene>
<sequence length="90" mass="9882">MLIGVLLHAIGWGLMSMPSTTAGLNGLSKEEVSDGNAFTNLWRQMFRALSVVLIIQLYSIVRELGIAGVSLLYGLFGLFFILFCVVVRCE</sequence>
<evidence type="ECO:0000313" key="3">
    <source>
        <dbReference type="Proteomes" id="UP000198935"/>
    </source>
</evidence>
<dbReference type="EMBL" id="FNPI01000001">
    <property type="protein sequence ID" value="SDY19483.1"/>
    <property type="molecule type" value="Genomic_DNA"/>
</dbReference>
<feature type="transmembrane region" description="Helical" evidence="1">
    <location>
        <begin position="68"/>
        <end position="88"/>
    </location>
</feature>
<evidence type="ECO:0000313" key="2">
    <source>
        <dbReference type="EMBL" id="SDY19483.1"/>
    </source>
</evidence>
<proteinExistence type="predicted"/>
<dbReference type="Proteomes" id="UP000198935">
    <property type="component" value="Unassembled WGS sequence"/>
</dbReference>
<evidence type="ECO:0000256" key="1">
    <source>
        <dbReference type="SAM" id="Phobius"/>
    </source>
</evidence>
<keyword evidence="3" id="KW-1185">Reference proteome</keyword>